<evidence type="ECO:0000313" key="1">
    <source>
        <dbReference type="EMBL" id="KIM53855.1"/>
    </source>
</evidence>
<dbReference type="OrthoDB" id="809632at2759"/>
<dbReference type="InParanoid" id="A0A0C3CZ63"/>
<dbReference type="EMBL" id="KN822169">
    <property type="protein sequence ID" value="KIM53855.1"/>
    <property type="molecule type" value="Genomic_DNA"/>
</dbReference>
<sequence length="215" mass="23588">MVVLVDEIRESFFETDLVASFRLKILPDLELPTHNSRFLGDLWSNISTVDNKKMFHKLSDELGKTIGKHQVVYRPAIGRYTRAVEPQARESLLKPSFPSGEAAILSPSKASSSTLTVDTIADSALEDGLSAPALSSAGFTSLPHVKALSAAFLERTPFAIDDVGDDEDDNDLDLVHGKDDNRVMDEVDVFLEADDSELSEADKEVVKDLLNVKPM</sequence>
<name>A0A0C3CZ63_9AGAM</name>
<organism evidence="1 2">
    <name type="scientific">Scleroderma citrinum Foug A</name>
    <dbReference type="NCBI Taxonomy" id="1036808"/>
    <lineage>
        <taxon>Eukaryota</taxon>
        <taxon>Fungi</taxon>
        <taxon>Dikarya</taxon>
        <taxon>Basidiomycota</taxon>
        <taxon>Agaricomycotina</taxon>
        <taxon>Agaricomycetes</taxon>
        <taxon>Agaricomycetidae</taxon>
        <taxon>Boletales</taxon>
        <taxon>Sclerodermatineae</taxon>
        <taxon>Sclerodermataceae</taxon>
        <taxon>Scleroderma</taxon>
    </lineage>
</organism>
<protein>
    <submittedName>
        <fullName evidence="1">Uncharacterized protein</fullName>
    </submittedName>
</protein>
<dbReference type="STRING" id="1036808.A0A0C3CZ63"/>
<accession>A0A0C3CZ63</accession>
<dbReference type="Proteomes" id="UP000053989">
    <property type="component" value="Unassembled WGS sequence"/>
</dbReference>
<dbReference type="HOGENOM" id="CLU_1283938_0_0_1"/>
<gene>
    <name evidence="1" type="ORF">SCLCIDRAFT_408915</name>
</gene>
<reference evidence="2" key="2">
    <citation type="submission" date="2015-01" db="EMBL/GenBank/DDBJ databases">
        <title>Evolutionary Origins and Diversification of the Mycorrhizal Mutualists.</title>
        <authorList>
            <consortium name="DOE Joint Genome Institute"/>
            <consortium name="Mycorrhizal Genomics Consortium"/>
            <person name="Kohler A."/>
            <person name="Kuo A."/>
            <person name="Nagy L.G."/>
            <person name="Floudas D."/>
            <person name="Copeland A."/>
            <person name="Barry K.W."/>
            <person name="Cichocki N."/>
            <person name="Veneault-Fourrey C."/>
            <person name="LaButti K."/>
            <person name="Lindquist E.A."/>
            <person name="Lipzen A."/>
            <person name="Lundell T."/>
            <person name="Morin E."/>
            <person name="Murat C."/>
            <person name="Riley R."/>
            <person name="Ohm R."/>
            <person name="Sun H."/>
            <person name="Tunlid A."/>
            <person name="Henrissat B."/>
            <person name="Grigoriev I.V."/>
            <person name="Hibbett D.S."/>
            <person name="Martin F."/>
        </authorList>
    </citation>
    <scope>NUCLEOTIDE SEQUENCE [LARGE SCALE GENOMIC DNA]</scope>
    <source>
        <strain evidence="2">Foug A</strain>
    </source>
</reference>
<evidence type="ECO:0000313" key="2">
    <source>
        <dbReference type="Proteomes" id="UP000053989"/>
    </source>
</evidence>
<reference evidence="1 2" key="1">
    <citation type="submission" date="2014-04" db="EMBL/GenBank/DDBJ databases">
        <authorList>
            <consortium name="DOE Joint Genome Institute"/>
            <person name="Kuo A."/>
            <person name="Kohler A."/>
            <person name="Nagy L.G."/>
            <person name="Floudas D."/>
            <person name="Copeland A."/>
            <person name="Barry K.W."/>
            <person name="Cichocki N."/>
            <person name="Veneault-Fourrey C."/>
            <person name="LaButti K."/>
            <person name="Lindquist E.A."/>
            <person name="Lipzen A."/>
            <person name="Lundell T."/>
            <person name="Morin E."/>
            <person name="Murat C."/>
            <person name="Sun H."/>
            <person name="Tunlid A."/>
            <person name="Henrissat B."/>
            <person name="Grigoriev I.V."/>
            <person name="Hibbett D.S."/>
            <person name="Martin F."/>
            <person name="Nordberg H.P."/>
            <person name="Cantor M.N."/>
            <person name="Hua S.X."/>
        </authorList>
    </citation>
    <scope>NUCLEOTIDE SEQUENCE [LARGE SCALE GENOMIC DNA]</scope>
    <source>
        <strain evidence="1 2">Foug A</strain>
    </source>
</reference>
<dbReference type="AlphaFoldDB" id="A0A0C3CZ63"/>
<keyword evidence="2" id="KW-1185">Reference proteome</keyword>
<proteinExistence type="predicted"/>